<dbReference type="AlphaFoldDB" id="A0A401RXI2"/>
<comment type="caution">
    <text evidence="5">The sequence shown here is derived from an EMBL/GenBank/DDBJ whole genome shotgun (WGS) entry which is preliminary data.</text>
</comment>
<feature type="domain" description="Centrosome-associated FAM110 C-terminal" evidence="3">
    <location>
        <begin position="265"/>
        <end position="363"/>
    </location>
</feature>
<dbReference type="PANTHER" id="PTHR14758">
    <property type="entry name" value="AGAP005440-PA"/>
    <property type="match status" value="1"/>
</dbReference>
<evidence type="ECO:0000259" key="3">
    <source>
        <dbReference type="Pfam" id="PF14160"/>
    </source>
</evidence>
<feature type="domain" description="Centrosome-associated FAM110 N-terminal" evidence="4">
    <location>
        <begin position="3"/>
        <end position="78"/>
    </location>
</feature>
<dbReference type="Pfam" id="PF14160">
    <property type="entry name" value="FAM110_C"/>
    <property type="match status" value="1"/>
</dbReference>
<keyword evidence="6" id="KW-1185">Reference proteome</keyword>
<dbReference type="InterPro" id="IPR025741">
    <property type="entry name" value="FAM110_C"/>
</dbReference>
<evidence type="ECO:0008006" key="7">
    <source>
        <dbReference type="Google" id="ProtNLM"/>
    </source>
</evidence>
<proteinExistence type="inferred from homology"/>
<dbReference type="OMA" id="ENDPWKR"/>
<feature type="compositionally biased region" description="Polar residues" evidence="2">
    <location>
        <begin position="1"/>
        <end position="11"/>
    </location>
</feature>
<reference evidence="5 6" key="1">
    <citation type="journal article" date="2018" name="Nat. Ecol. Evol.">
        <title>Shark genomes provide insights into elasmobranch evolution and the origin of vertebrates.</title>
        <authorList>
            <person name="Hara Y"/>
            <person name="Yamaguchi K"/>
            <person name="Onimaru K"/>
            <person name="Kadota M"/>
            <person name="Koyanagi M"/>
            <person name="Keeley SD"/>
            <person name="Tatsumi K"/>
            <person name="Tanaka K"/>
            <person name="Motone F"/>
            <person name="Kageyama Y"/>
            <person name="Nozu R"/>
            <person name="Adachi N"/>
            <person name="Nishimura O"/>
            <person name="Nakagawa R"/>
            <person name="Tanegashima C"/>
            <person name="Kiyatake I"/>
            <person name="Matsumoto R"/>
            <person name="Murakumo K"/>
            <person name="Nishida K"/>
            <person name="Terakita A"/>
            <person name="Kuratani S"/>
            <person name="Sato K"/>
            <person name="Hyodo S Kuraku.S."/>
        </authorList>
    </citation>
    <scope>NUCLEOTIDE SEQUENCE [LARGE SCALE GENOMIC DNA]</scope>
</reference>
<evidence type="ECO:0000313" key="6">
    <source>
        <dbReference type="Proteomes" id="UP000287033"/>
    </source>
</evidence>
<dbReference type="Pfam" id="PF14161">
    <property type="entry name" value="FAM110_N"/>
    <property type="match status" value="1"/>
</dbReference>
<sequence>MKPVTPVSSPSPLRLLNKGPEYLRRQMESGNRGRAPSAVERLEADKPKYVKSQRVMNAKQETIVSPSVTPQPSAQNWVRSDEARSLCHDFDARKENANLEQLNNIRNVFVDKPSHNPVVTRRTTSKRVMRPDSLIIYRQKRDCKTGSSENSRGYNFIRRLFQGSTRDKQVSSLELPKIILKEGSRSFSEGNSPVMSRISHLNDCEAREVENLCTKHFTNKEIPDSVSPNLCLTRTLNLPSNLSEANSQTALRSGTLQHPNLDHLLRNSVALSEEERFFNYCGLDPDVAEYLGLSNLSPAPSDSISPRIQNVSMTESDGSEFSHGSRDGEGLCEEEVHEQVSLGISVIERNARIIKWLYSCKKAKEGPRESTV</sequence>
<comment type="similarity">
    <text evidence="1">Belongs to the FAM110 family.</text>
</comment>
<evidence type="ECO:0000313" key="5">
    <source>
        <dbReference type="EMBL" id="GCC22845.1"/>
    </source>
</evidence>
<dbReference type="EMBL" id="BEZZ01000018">
    <property type="protein sequence ID" value="GCC22845.1"/>
    <property type="molecule type" value="Genomic_DNA"/>
</dbReference>
<feature type="region of interest" description="Disordered" evidence="2">
    <location>
        <begin position="1"/>
        <end position="20"/>
    </location>
</feature>
<dbReference type="PANTHER" id="PTHR14758:SF3">
    <property type="entry name" value="PROTEIN FAM110D"/>
    <property type="match status" value="1"/>
</dbReference>
<evidence type="ECO:0000259" key="4">
    <source>
        <dbReference type="Pfam" id="PF14161"/>
    </source>
</evidence>
<dbReference type="OrthoDB" id="10028183at2759"/>
<gene>
    <name evidence="5" type="ORF">chiPu_0001235</name>
</gene>
<dbReference type="InterPro" id="IPR025740">
    <property type="entry name" value="FAM110"/>
</dbReference>
<accession>A0A401RXI2</accession>
<name>A0A401RXI2_CHIPU</name>
<evidence type="ECO:0000256" key="2">
    <source>
        <dbReference type="SAM" id="MobiDB-lite"/>
    </source>
</evidence>
<protein>
    <recommendedName>
        <fullName evidence="7">Centrosome-associated FAM110 C-terminal domain-containing protein</fullName>
    </recommendedName>
</protein>
<dbReference type="Proteomes" id="UP000287033">
    <property type="component" value="Unassembled WGS sequence"/>
</dbReference>
<dbReference type="InterPro" id="IPR025739">
    <property type="entry name" value="FAM110_N"/>
</dbReference>
<organism evidence="5 6">
    <name type="scientific">Chiloscyllium punctatum</name>
    <name type="common">Brownbanded bambooshark</name>
    <name type="synonym">Hemiscyllium punctatum</name>
    <dbReference type="NCBI Taxonomy" id="137246"/>
    <lineage>
        <taxon>Eukaryota</taxon>
        <taxon>Metazoa</taxon>
        <taxon>Chordata</taxon>
        <taxon>Craniata</taxon>
        <taxon>Vertebrata</taxon>
        <taxon>Chondrichthyes</taxon>
        <taxon>Elasmobranchii</taxon>
        <taxon>Galeomorphii</taxon>
        <taxon>Galeoidea</taxon>
        <taxon>Orectolobiformes</taxon>
        <taxon>Hemiscylliidae</taxon>
        <taxon>Chiloscyllium</taxon>
    </lineage>
</organism>
<evidence type="ECO:0000256" key="1">
    <source>
        <dbReference type="ARBA" id="ARBA00010576"/>
    </source>
</evidence>